<dbReference type="InterPro" id="IPR002523">
    <property type="entry name" value="MgTranspt_CorA/ZnTranspt_ZntB"/>
</dbReference>
<feature type="compositionally biased region" description="Low complexity" evidence="7">
    <location>
        <begin position="722"/>
        <end position="737"/>
    </location>
</feature>
<evidence type="ECO:0008006" key="11">
    <source>
        <dbReference type="Google" id="ProtNLM"/>
    </source>
</evidence>
<feature type="region of interest" description="Disordered" evidence="7">
    <location>
        <begin position="343"/>
        <end position="473"/>
    </location>
</feature>
<evidence type="ECO:0000256" key="7">
    <source>
        <dbReference type="SAM" id="MobiDB-lite"/>
    </source>
</evidence>
<dbReference type="PANTHER" id="PTHR21535:SF51">
    <property type="entry name" value="MANGANESE RESISTANCE PROTEIN MNR2"/>
    <property type="match status" value="1"/>
</dbReference>
<feature type="transmembrane region" description="Helical" evidence="8">
    <location>
        <begin position="1530"/>
        <end position="1551"/>
    </location>
</feature>
<feature type="region of interest" description="Disordered" evidence="7">
    <location>
        <begin position="677"/>
        <end position="757"/>
    </location>
</feature>
<feature type="compositionally biased region" description="Low complexity" evidence="7">
    <location>
        <begin position="1363"/>
        <end position="1384"/>
    </location>
</feature>
<dbReference type="InterPro" id="IPR045861">
    <property type="entry name" value="CorA_cytoplasmic_dom"/>
</dbReference>
<feature type="compositionally biased region" description="Low complexity" evidence="7">
    <location>
        <begin position="1094"/>
        <end position="1133"/>
    </location>
</feature>
<feature type="compositionally biased region" description="Low complexity" evidence="7">
    <location>
        <begin position="89"/>
        <end position="101"/>
    </location>
</feature>
<feature type="compositionally biased region" description="Low complexity" evidence="7">
    <location>
        <begin position="579"/>
        <end position="613"/>
    </location>
</feature>
<evidence type="ECO:0000256" key="6">
    <source>
        <dbReference type="SAM" id="Coils"/>
    </source>
</evidence>
<feature type="compositionally biased region" description="Low complexity" evidence="7">
    <location>
        <begin position="253"/>
        <end position="263"/>
    </location>
</feature>
<feature type="region of interest" description="Disordered" evidence="7">
    <location>
        <begin position="1282"/>
        <end position="1314"/>
    </location>
</feature>
<keyword evidence="3 8" id="KW-0812">Transmembrane</keyword>
<evidence type="ECO:0000256" key="1">
    <source>
        <dbReference type="ARBA" id="ARBA00004141"/>
    </source>
</evidence>
<feature type="region of interest" description="Disordered" evidence="7">
    <location>
        <begin position="1091"/>
        <end position="1133"/>
    </location>
</feature>
<dbReference type="CDD" id="cd12829">
    <property type="entry name" value="Alr1p-like"/>
    <property type="match status" value="1"/>
</dbReference>
<feature type="compositionally biased region" description="Polar residues" evidence="7">
    <location>
        <begin position="710"/>
        <end position="721"/>
    </location>
</feature>
<evidence type="ECO:0000256" key="2">
    <source>
        <dbReference type="ARBA" id="ARBA00009765"/>
    </source>
</evidence>
<sequence length="1557" mass="171788">MQAKENNSGNSHHLGSEHNSANLLTGTSTGTDDNNTTTTSATNTNNIISRQSTIIEEGSEHPNQNKKKNKKKDQKEDDPNINTQQKLHSQTSTNNDNSTTTFAPIKSTPSSDQQNTGTMGSLSKKKKRNQKRNAFTSSSTSSVSSLSAPTTTQSTGNPIIPTTNISVPSDANNNATNTVTDNFKNPFSNSTNINTSLNPNNTSSNSSSSNIVNKMINFTTDDNNGTYIDHRPSIVLAEEILKKKKKKKKRGTNNDNNNDISFSKSKKKSKKSRKKHNQEEREENEGQDNNNNIFASENARRSSVASLMLSQHVAANPSTPSDNDKNSNKLNLERSHYGSLKKTEPLKFSVGENTNYTGSNSQVASSHKNKSNHVVIDMKDLMRKLKGKERYDSAMRSRNRDGSAGSRTSSFYGGDPRNHFVGNNKRNNSHNGKNNTNNDSNENVFYDSDVDHFTSRPPSRSDSDNSSLGDVCLPLSSDDDYGYDSDDFDFSDDQIDKNIEHNIDDTTDTCTINNKPSNTNTDVSGLDVAGDNAGDNAAAAVDSNVTGANENTAGVENIADNTPATTNNDNITGARITDNTKAPNTAASTATNTNASDSYNNTGSNNNFTSTTNGKQNTNGSRPFVLRSKIHKKKGNSAPKKQWPDVSVLEEFRREETSRLKRQAMDYSNKFLKRTSNLGENYDGENNTFNDIDEQIPPFYDDASNRNNHDNNVSDDNATGYTSTVSESSISEDSTSEALETGTNSNENVKSVEEQKESDVKFAGKDATAAAANTAAATNTTNTNAISTKTTDNKNNAINPKPKIANGKQKIEFSYPIVTNVDVPELENKKVNETEVFKSGRLRPKKLKPWDWRQQGGPSGTSRITSSTITKSVNNRCQDPKNNNAIPGLNSSTGVVHANAQGVTTNSDNYYTSPALANNNNNGITSDQLSKNNRMNNYIANGSGGVIQYPPQIISNNPEHFRFAYFRDDLDATVHSPTISGLLQPGQTYADLFIGSVYARETQHDNKHNQPNKNIEEKPLDFDDIAPFWLDVLNPTEEEMKVISKAFGIHPLTTEDIFLGEAREKVELFRHYYLVCFRSFDIVAEKHKQKSALSSHTVGKSMSSSSTATGSRRGSYSSASSKSSSSSSRNNSKSGLWRSFIFKTFGVGNKKRKHHHYHSSSFEEHQECLKRQEQEAEEEAERQLLYKRKSGDRHKPRAGELEPLNVYILVFRTGVITFHFAPTPHPINVRRRARLIKDYINVTADWIAYALIDDITDAFGPIIELIEDEVYDIENAILNMHHGDDDDGASDFSSDSDSDSDMDDNCNDSGSIHTVYRSKGRTSTGFARSPYEYTSATKRNASRKRSGSHSDSIFSHGHHSLGSNDTSSYKVSSSSSSASSSSISDKTLNPNIIGWKRKGDMLRRIGECRKRVMSVSRLLGSKADVIKSFAKRCNEDWEVAPKNDIGMYLGDIQDHIVTMVSSLNHFEKLLSRSHSNYLAQINIDMTKVNNDMNDVLGKITILGTVVLPMNVITGLWGMNCIVPGQNINNLAWFFSIVGFMALMAIGAFIYTKKRFGF</sequence>
<evidence type="ECO:0000256" key="5">
    <source>
        <dbReference type="ARBA" id="ARBA00023136"/>
    </source>
</evidence>
<feature type="compositionally biased region" description="Polar residues" evidence="7">
    <location>
        <begin position="107"/>
        <end position="121"/>
    </location>
</feature>
<evidence type="ECO:0000313" key="10">
    <source>
        <dbReference type="Proteomes" id="UP000262825"/>
    </source>
</evidence>
<dbReference type="SUPFAM" id="SSF144083">
    <property type="entry name" value="Magnesium transport protein CorA, transmembrane region"/>
    <property type="match status" value="1"/>
</dbReference>
<feature type="region of interest" description="Disordered" evidence="7">
    <location>
        <begin position="1330"/>
        <end position="1385"/>
    </location>
</feature>
<feature type="region of interest" description="Disordered" evidence="7">
    <location>
        <begin position="558"/>
        <end position="622"/>
    </location>
</feature>
<name>A0A376B6E1_9ASCO</name>
<reference evidence="10" key="1">
    <citation type="submission" date="2018-06" db="EMBL/GenBank/DDBJ databases">
        <authorList>
            <person name="Guldener U."/>
        </authorList>
    </citation>
    <scope>NUCLEOTIDE SEQUENCE [LARGE SCALE GENOMIC DNA]</scope>
    <source>
        <strain evidence="10">UTAD17</strain>
    </source>
</reference>
<dbReference type="VEuPathDB" id="FungiDB:SCODWIG_01973"/>
<accession>A0A376B6E1</accession>
<feature type="region of interest" description="Disordered" evidence="7">
    <location>
        <begin position="1"/>
        <end position="208"/>
    </location>
</feature>
<feature type="compositionally biased region" description="Basic and acidic residues" evidence="7">
    <location>
        <begin position="449"/>
        <end position="463"/>
    </location>
</feature>
<feature type="compositionally biased region" description="Polar residues" evidence="7">
    <location>
        <begin position="1"/>
        <end position="21"/>
    </location>
</feature>
<dbReference type="GO" id="GO:0015095">
    <property type="term" value="F:magnesium ion transmembrane transporter activity"/>
    <property type="evidence" value="ECO:0007669"/>
    <property type="project" value="InterPro"/>
</dbReference>
<keyword evidence="5 8" id="KW-0472">Membrane</keyword>
<feature type="transmembrane region" description="Helical" evidence="8">
    <location>
        <begin position="1495"/>
        <end position="1518"/>
    </location>
</feature>
<dbReference type="Pfam" id="PF01544">
    <property type="entry name" value="CorA"/>
    <property type="match status" value="1"/>
</dbReference>
<comment type="similarity">
    <text evidence="2">Belongs to the CorA metal ion transporter (MIT) (TC 1.A.35) family.</text>
</comment>
<evidence type="ECO:0000313" key="9">
    <source>
        <dbReference type="EMBL" id="SSD60212.1"/>
    </source>
</evidence>
<feature type="compositionally biased region" description="Basic residues" evidence="7">
    <location>
        <begin position="264"/>
        <end position="276"/>
    </location>
</feature>
<feature type="compositionally biased region" description="Basic and acidic residues" evidence="7">
    <location>
        <begin position="376"/>
        <end position="401"/>
    </location>
</feature>
<keyword evidence="6" id="KW-0175">Coiled coil</keyword>
<feature type="coiled-coil region" evidence="6">
    <location>
        <begin position="1159"/>
        <end position="1189"/>
    </location>
</feature>
<dbReference type="FunFam" id="1.20.58.340:FF:000008">
    <property type="entry name" value="CorA family metal ion transporter"/>
    <property type="match status" value="1"/>
</dbReference>
<dbReference type="Gene3D" id="1.20.58.340">
    <property type="entry name" value="Magnesium transport protein CorA, transmembrane region"/>
    <property type="match status" value="3"/>
</dbReference>
<proteinExistence type="inferred from homology"/>
<comment type="subcellular location">
    <subcellularLocation>
        <location evidence="1">Membrane</location>
        <topology evidence="1">Multi-pass membrane protein</topology>
    </subcellularLocation>
</comment>
<dbReference type="GO" id="GO:0010961">
    <property type="term" value="P:intracellular magnesium ion homeostasis"/>
    <property type="evidence" value="ECO:0007669"/>
    <property type="project" value="TreeGrafter"/>
</dbReference>
<feature type="compositionally biased region" description="Low complexity" evidence="7">
    <location>
        <begin position="22"/>
        <end position="46"/>
    </location>
</feature>
<evidence type="ECO:0000256" key="3">
    <source>
        <dbReference type="ARBA" id="ARBA00022692"/>
    </source>
</evidence>
<keyword evidence="4 8" id="KW-1133">Transmembrane helix</keyword>
<feature type="compositionally biased region" description="Polar residues" evidence="7">
    <location>
        <begin position="677"/>
        <end position="690"/>
    </location>
</feature>
<protein>
    <recommendedName>
        <fullName evidence="11">Manganese resistance protein MNR2</fullName>
    </recommendedName>
</protein>
<dbReference type="InterPro" id="IPR044089">
    <property type="entry name" value="Alr1-like"/>
</dbReference>
<evidence type="ECO:0000256" key="4">
    <source>
        <dbReference type="ARBA" id="ARBA00022989"/>
    </source>
</evidence>
<feature type="region of interest" description="Disordered" evidence="7">
    <location>
        <begin position="244"/>
        <end position="293"/>
    </location>
</feature>
<feature type="compositionally biased region" description="Acidic residues" evidence="7">
    <location>
        <begin position="1285"/>
        <end position="1306"/>
    </location>
</feature>
<feature type="compositionally biased region" description="Polar residues" evidence="7">
    <location>
        <begin position="1330"/>
        <end position="1339"/>
    </location>
</feature>
<dbReference type="InterPro" id="IPR045863">
    <property type="entry name" value="CorA_TM1_TM2"/>
</dbReference>
<feature type="compositionally biased region" description="Low complexity" evidence="7">
    <location>
        <begin position="558"/>
        <end position="572"/>
    </location>
</feature>
<feature type="compositionally biased region" description="Polar residues" evidence="7">
    <location>
        <begin position="351"/>
        <end position="366"/>
    </location>
</feature>
<feature type="compositionally biased region" description="Low complexity" evidence="7">
    <location>
        <begin position="136"/>
        <end position="152"/>
    </location>
</feature>
<feature type="compositionally biased region" description="Low complexity" evidence="7">
    <location>
        <begin position="170"/>
        <end position="208"/>
    </location>
</feature>
<gene>
    <name evidence="9" type="ORF">SCODWIG_01973</name>
</gene>
<dbReference type="GO" id="GO:0000329">
    <property type="term" value="C:fungal-type vacuole membrane"/>
    <property type="evidence" value="ECO:0007669"/>
    <property type="project" value="TreeGrafter"/>
</dbReference>
<dbReference type="Gene3D" id="3.30.460.20">
    <property type="entry name" value="CorA soluble domain-like"/>
    <property type="match status" value="1"/>
</dbReference>
<keyword evidence="10" id="KW-1185">Reference proteome</keyword>
<organism evidence="9 10">
    <name type="scientific">Saccharomycodes ludwigii</name>
    <dbReference type="NCBI Taxonomy" id="36035"/>
    <lineage>
        <taxon>Eukaryota</taxon>
        <taxon>Fungi</taxon>
        <taxon>Dikarya</taxon>
        <taxon>Ascomycota</taxon>
        <taxon>Saccharomycotina</taxon>
        <taxon>Saccharomycetes</taxon>
        <taxon>Saccharomycodales</taxon>
        <taxon>Saccharomycodaceae</taxon>
        <taxon>Saccharomycodes</taxon>
    </lineage>
</organism>
<feature type="compositionally biased region" description="Polar residues" evidence="7">
    <location>
        <begin position="153"/>
        <end position="169"/>
    </location>
</feature>
<dbReference type="Proteomes" id="UP000262825">
    <property type="component" value="Unassembled WGS sequence"/>
</dbReference>
<feature type="compositionally biased region" description="Low complexity" evidence="7">
    <location>
        <begin position="423"/>
        <end position="443"/>
    </location>
</feature>
<dbReference type="EMBL" id="UFAJ01000298">
    <property type="protein sequence ID" value="SSD60212.1"/>
    <property type="molecule type" value="Genomic_DNA"/>
</dbReference>
<dbReference type="PANTHER" id="PTHR21535">
    <property type="entry name" value="MAGNESIUM AND COBALT TRANSPORT PROTEIN/MITOCHONDRIAL IMPORT INNER MEMBRANE TRANSLOCASE SUBUNIT TIM8"/>
    <property type="match status" value="1"/>
</dbReference>
<dbReference type="SUPFAM" id="SSF143865">
    <property type="entry name" value="CorA soluble domain-like"/>
    <property type="match status" value="1"/>
</dbReference>
<evidence type="ECO:0000256" key="8">
    <source>
        <dbReference type="SAM" id="Phobius"/>
    </source>
</evidence>